<reference evidence="2" key="1">
    <citation type="submission" date="2018-11" db="EMBL/GenBank/DDBJ databases">
        <authorList>
            <person name="Alioto T."/>
            <person name="Alioto T."/>
        </authorList>
    </citation>
    <scope>NUCLEOTIDE SEQUENCE</scope>
</reference>
<comment type="caution">
    <text evidence="2">The sequence shown here is derived from an EMBL/GenBank/DDBJ whole genome shotgun (WGS) entry which is preliminary data.</text>
</comment>
<accession>A0A8B6GHV8</accession>
<keyword evidence="3" id="KW-1185">Reference proteome</keyword>
<protein>
    <recommendedName>
        <fullName evidence="1">PiggyBac transposable element-derived protein domain-containing protein</fullName>
    </recommendedName>
</protein>
<evidence type="ECO:0000313" key="3">
    <source>
        <dbReference type="Proteomes" id="UP000596742"/>
    </source>
</evidence>
<feature type="domain" description="PiggyBac transposable element-derived protein" evidence="1">
    <location>
        <begin position="148"/>
        <end position="303"/>
    </location>
</feature>
<name>A0A8B6GHV8_MYTGA</name>
<dbReference type="PANTHER" id="PTHR46599">
    <property type="entry name" value="PIGGYBAC TRANSPOSABLE ELEMENT-DERIVED PROTEIN 4"/>
    <property type="match status" value="1"/>
</dbReference>
<dbReference type="OrthoDB" id="6073352at2759"/>
<dbReference type="InterPro" id="IPR029526">
    <property type="entry name" value="PGBD"/>
</dbReference>
<sequence length="400" mass="47183">MANMANPWFRIFPPEEIAEDPEFIGESGVKNMPDRGAPAIAYFMLMFTTNLMKKIVLETNRYARSFIKTNMQRINRCRHSRVHQWIKAGPLTINEFKGFLAAIYNMGLNKRPTLQCYWKKGKQEYKWFRKMFPRNRGRRFDPVPDGELQSSMVVKSLLNVSCLFDKGYHVFCDSFFSSLSLASELLLNRTFMTGTLRSNRPMPQRIKNPELRPDEYVFMRRQETLVCAYRQNKRKPVRLVSTFCKAGVSPRGKPTAIESYSKNMGGVDRNDMFTAFYNDERKTVKMWKKIMFNLFQRFMINAYILYKKNSNNPRPLSRLQFIHEVVESLSMEHMRDRFPGQLENRKKELRRLANGKVKDCVVCSYRSNGRRKRSRLQCGRCLRGVHSLCFNRHLVLCDEQ</sequence>
<dbReference type="EMBL" id="UYJE01008428">
    <property type="protein sequence ID" value="VDI63876.1"/>
    <property type="molecule type" value="Genomic_DNA"/>
</dbReference>
<dbReference type="Pfam" id="PF13843">
    <property type="entry name" value="DDE_Tnp_1_7"/>
    <property type="match status" value="2"/>
</dbReference>
<proteinExistence type="predicted"/>
<evidence type="ECO:0000259" key="1">
    <source>
        <dbReference type="Pfam" id="PF13843"/>
    </source>
</evidence>
<feature type="domain" description="PiggyBac transposable element-derived protein" evidence="1">
    <location>
        <begin position="40"/>
        <end position="136"/>
    </location>
</feature>
<dbReference type="PANTHER" id="PTHR46599:SF3">
    <property type="entry name" value="PIGGYBAC TRANSPOSABLE ELEMENT-DERIVED PROTEIN 4"/>
    <property type="match status" value="1"/>
</dbReference>
<evidence type="ECO:0000313" key="2">
    <source>
        <dbReference type="EMBL" id="VDI63876.1"/>
    </source>
</evidence>
<gene>
    <name evidence="2" type="ORF">MGAL_10B036883</name>
</gene>
<dbReference type="AlphaFoldDB" id="A0A8B6GHV8"/>
<dbReference type="Proteomes" id="UP000596742">
    <property type="component" value="Unassembled WGS sequence"/>
</dbReference>
<organism evidence="2 3">
    <name type="scientific">Mytilus galloprovincialis</name>
    <name type="common">Mediterranean mussel</name>
    <dbReference type="NCBI Taxonomy" id="29158"/>
    <lineage>
        <taxon>Eukaryota</taxon>
        <taxon>Metazoa</taxon>
        <taxon>Spiralia</taxon>
        <taxon>Lophotrochozoa</taxon>
        <taxon>Mollusca</taxon>
        <taxon>Bivalvia</taxon>
        <taxon>Autobranchia</taxon>
        <taxon>Pteriomorphia</taxon>
        <taxon>Mytilida</taxon>
        <taxon>Mytiloidea</taxon>
        <taxon>Mytilidae</taxon>
        <taxon>Mytilinae</taxon>
        <taxon>Mytilus</taxon>
    </lineage>
</organism>